<gene>
    <name evidence="2" type="ORF">I7I53_07011</name>
</gene>
<evidence type="ECO:0000313" key="2">
    <source>
        <dbReference type="EMBL" id="QSS51643.1"/>
    </source>
</evidence>
<protein>
    <recommendedName>
        <fullName evidence="4">Extracellular serine-rich protein</fullName>
    </recommendedName>
</protein>
<evidence type="ECO:0008006" key="4">
    <source>
        <dbReference type="Google" id="ProtNLM"/>
    </source>
</evidence>
<reference evidence="2" key="1">
    <citation type="submission" date="2021-01" db="EMBL/GenBank/DDBJ databases">
        <title>Chromosome-level genome assembly of a human fungal pathogen reveals clustering of transcriptionally co-regulated genes.</title>
        <authorList>
            <person name="Voorhies M."/>
            <person name="Cohen S."/>
            <person name="Shea T.P."/>
            <person name="Petrus S."/>
            <person name="Munoz J.F."/>
            <person name="Poplawski S."/>
            <person name="Goldman W.E."/>
            <person name="Michael T."/>
            <person name="Cuomo C.A."/>
            <person name="Sil A."/>
            <person name="Beyhan S."/>
        </authorList>
    </citation>
    <scope>NUCLEOTIDE SEQUENCE</scope>
    <source>
        <strain evidence="2">H88</strain>
    </source>
</reference>
<dbReference type="VEuPathDB" id="FungiDB:I7I53_07011"/>
<dbReference type="InterPro" id="IPR052953">
    <property type="entry name" value="Ser-rich/MCO-related"/>
</dbReference>
<proteinExistence type="predicted"/>
<dbReference type="Gene3D" id="2.60.40.420">
    <property type="entry name" value="Cupredoxins - blue copper proteins"/>
    <property type="match status" value="1"/>
</dbReference>
<dbReference type="Proteomes" id="UP000663419">
    <property type="component" value="Chromosome 2"/>
</dbReference>
<keyword evidence="1" id="KW-0732">Signal</keyword>
<feature type="signal peptide" evidence="1">
    <location>
        <begin position="1"/>
        <end position="18"/>
    </location>
</feature>
<evidence type="ECO:0000313" key="3">
    <source>
        <dbReference type="Proteomes" id="UP000663419"/>
    </source>
</evidence>
<dbReference type="PANTHER" id="PTHR34883">
    <property type="entry name" value="SERINE-RICH PROTEIN, PUTATIVE-RELATED-RELATED"/>
    <property type="match status" value="1"/>
</dbReference>
<evidence type="ECO:0000256" key="1">
    <source>
        <dbReference type="SAM" id="SignalP"/>
    </source>
</evidence>
<dbReference type="PANTHER" id="PTHR34883:SF16">
    <property type="entry name" value="RICH PROTEIN, PUTATIVE-RELATED"/>
    <property type="match status" value="1"/>
</dbReference>
<dbReference type="AlphaFoldDB" id="A0A8A1LG87"/>
<dbReference type="InterPro" id="IPR008972">
    <property type="entry name" value="Cupredoxin"/>
</dbReference>
<name>A0A8A1LG87_AJEC8</name>
<dbReference type="CDD" id="cd00920">
    <property type="entry name" value="Cupredoxin"/>
    <property type="match status" value="1"/>
</dbReference>
<organism evidence="2 3">
    <name type="scientific">Ajellomyces capsulatus (strain H88)</name>
    <name type="common">Darling's disease fungus</name>
    <name type="synonym">Histoplasma capsulatum</name>
    <dbReference type="NCBI Taxonomy" id="544711"/>
    <lineage>
        <taxon>Eukaryota</taxon>
        <taxon>Fungi</taxon>
        <taxon>Dikarya</taxon>
        <taxon>Ascomycota</taxon>
        <taxon>Pezizomycotina</taxon>
        <taxon>Eurotiomycetes</taxon>
        <taxon>Eurotiomycetidae</taxon>
        <taxon>Onygenales</taxon>
        <taxon>Ajellomycetaceae</taxon>
        <taxon>Histoplasma</taxon>
    </lineage>
</organism>
<dbReference type="EMBL" id="CP069103">
    <property type="protein sequence ID" value="QSS51643.1"/>
    <property type="molecule type" value="Genomic_DNA"/>
</dbReference>
<sequence>MLNHIILFICTHFVISTAVQVEIEQSVSIDIPPSDVSTVHHVQVGGGGAIAFRPNRINANIGDKVVFEFLGLNHTLTQSTIGQPCTPVHQLNSGFGYFNPTNRTGLTLSITVNSADSQWFFCQQNNTAHCHAGMVFALNPGDYMEEFLANVRSKSALITTHTTSVGSQRLPSSVQCLTGTPFYPGIAGITPFYPGTASSTGRVGTTWQPTATEPPFFSSIPFTSDATQTIYSHFILTILLFLFA</sequence>
<feature type="chain" id="PRO_5034714360" description="Extracellular serine-rich protein" evidence="1">
    <location>
        <begin position="19"/>
        <end position="244"/>
    </location>
</feature>
<dbReference type="SUPFAM" id="SSF49503">
    <property type="entry name" value="Cupredoxins"/>
    <property type="match status" value="1"/>
</dbReference>
<accession>A0A8A1LG87</accession>